<protein>
    <submittedName>
        <fullName evidence="3">Ovule protein</fullName>
    </submittedName>
</protein>
<reference evidence="3" key="1">
    <citation type="submission" date="2016-11" db="UniProtKB">
        <authorList>
            <consortium name="WormBaseParasite"/>
        </authorList>
    </citation>
    <scope>IDENTIFICATION</scope>
</reference>
<name>A0A1I7XAT6_HETBA</name>
<feature type="compositionally biased region" description="Polar residues" evidence="1">
    <location>
        <begin position="72"/>
        <end position="81"/>
    </location>
</feature>
<dbReference type="AlphaFoldDB" id="A0A1I7XAT6"/>
<evidence type="ECO:0000256" key="1">
    <source>
        <dbReference type="SAM" id="MobiDB-lite"/>
    </source>
</evidence>
<accession>A0A1I7XAT6</accession>
<proteinExistence type="predicted"/>
<organism evidence="2 3">
    <name type="scientific">Heterorhabditis bacteriophora</name>
    <name type="common">Entomopathogenic nematode worm</name>
    <dbReference type="NCBI Taxonomy" id="37862"/>
    <lineage>
        <taxon>Eukaryota</taxon>
        <taxon>Metazoa</taxon>
        <taxon>Ecdysozoa</taxon>
        <taxon>Nematoda</taxon>
        <taxon>Chromadorea</taxon>
        <taxon>Rhabditida</taxon>
        <taxon>Rhabditina</taxon>
        <taxon>Rhabditomorpha</taxon>
        <taxon>Strongyloidea</taxon>
        <taxon>Heterorhabditidae</taxon>
        <taxon>Heterorhabditis</taxon>
    </lineage>
</organism>
<evidence type="ECO:0000313" key="3">
    <source>
        <dbReference type="WBParaSite" id="Hba_14474"/>
    </source>
</evidence>
<dbReference type="Proteomes" id="UP000095283">
    <property type="component" value="Unplaced"/>
</dbReference>
<feature type="region of interest" description="Disordered" evidence="1">
    <location>
        <begin position="54"/>
        <end position="81"/>
    </location>
</feature>
<sequence length="81" mass="9770">MDHDLMHCFYFQSKFIGIEMVETMEKILNSTQPYYMGFTEDHLMLPGVVHRKKKRFHTRYGRQRKSRRRACTQHNSTPSCT</sequence>
<dbReference type="WBParaSite" id="Hba_14474">
    <property type="protein sequence ID" value="Hba_14474"/>
    <property type="gene ID" value="Hba_14474"/>
</dbReference>
<evidence type="ECO:0000313" key="2">
    <source>
        <dbReference type="Proteomes" id="UP000095283"/>
    </source>
</evidence>
<keyword evidence="2" id="KW-1185">Reference proteome</keyword>
<feature type="compositionally biased region" description="Basic residues" evidence="1">
    <location>
        <begin position="54"/>
        <end position="71"/>
    </location>
</feature>